<gene>
    <name evidence="1" type="ORF">Harvfovirus14_21</name>
</gene>
<accession>A0A3G5A1N8</accession>
<proteinExistence type="predicted"/>
<evidence type="ECO:0000313" key="1">
    <source>
        <dbReference type="EMBL" id="AYV81040.1"/>
    </source>
</evidence>
<dbReference type="EMBL" id="MK072256">
    <property type="protein sequence ID" value="AYV81040.1"/>
    <property type="molecule type" value="Genomic_DNA"/>
</dbReference>
<reference evidence="1" key="1">
    <citation type="submission" date="2018-10" db="EMBL/GenBank/DDBJ databases">
        <title>Hidden diversity of soil giant viruses.</title>
        <authorList>
            <person name="Schulz F."/>
            <person name="Alteio L."/>
            <person name="Goudeau D."/>
            <person name="Ryan E.M."/>
            <person name="Malmstrom R.R."/>
            <person name="Blanchard J."/>
            <person name="Woyke T."/>
        </authorList>
    </citation>
    <scope>NUCLEOTIDE SEQUENCE</scope>
    <source>
        <strain evidence="1">HAV1</strain>
    </source>
</reference>
<organism evidence="1">
    <name type="scientific">Harvfovirus sp</name>
    <dbReference type="NCBI Taxonomy" id="2487768"/>
    <lineage>
        <taxon>Viruses</taxon>
        <taxon>Varidnaviria</taxon>
        <taxon>Bamfordvirae</taxon>
        <taxon>Nucleocytoviricota</taxon>
        <taxon>Megaviricetes</taxon>
        <taxon>Imitervirales</taxon>
        <taxon>Mimiviridae</taxon>
        <taxon>Klosneuvirinae</taxon>
    </lineage>
</organism>
<name>A0A3G5A1N8_9VIRU</name>
<sequence>MASACLALVGKLLFNRRNDQFQKSARCILNDHGVYHVLESGSEDLILESTNLSLDKKNFHNFLILLY</sequence>
<protein>
    <submittedName>
        <fullName evidence="1">Uncharacterized protein</fullName>
    </submittedName>
</protein>